<dbReference type="Gene3D" id="3.40.50.720">
    <property type="entry name" value="NAD(P)-binding Rossmann-like Domain"/>
    <property type="match status" value="1"/>
</dbReference>
<dbReference type="InterPro" id="IPR002347">
    <property type="entry name" value="SDR_fam"/>
</dbReference>
<accession>A0A6J6KBQ5</accession>
<dbReference type="EMBL" id="CAEZWI010000016">
    <property type="protein sequence ID" value="CAB4646586.1"/>
    <property type="molecule type" value="Genomic_DNA"/>
</dbReference>
<dbReference type="SUPFAM" id="SSF51735">
    <property type="entry name" value="NAD(P)-binding Rossmann-fold domains"/>
    <property type="match status" value="1"/>
</dbReference>
<dbReference type="PANTHER" id="PTHR43975">
    <property type="entry name" value="ZGC:101858"/>
    <property type="match status" value="1"/>
</dbReference>
<dbReference type="InterPro" id="IPR020904">
    <property type="entry name" value="Sc_DH/Rdtase_CS"/>
</dbReference>
<evidence type="ECO:0000313" key="1">
    <source>
        <dbReference type="EMBL" id="CAB4646586.1"/>
    </source>
</evidence>
<dbReference type="PRINTS" id="PR00080">
    <property type="entry name" value="SDRFAMILY"/>
</dbReference>
<dbReference type="PANTHER" id="PTHR43975:SF2">
    <property type="entry name" value="EG:BACR7A4.14 PROTEIN-RELATED"/>
    <property type="match status" value="1"/>
</dbReference>
<dbReference type="Pfam" id="PF13561">
    <property type="entry name" value="adh_short_C2"/>
    <property type="match status" value="1"/>
</dbReference>
<organism evidence="1">
    <name type="scientific">freshwater metagenome</name>
    <dbReference type="NCBI Taxonomy" id="449393"/>
    <lineage>
        <taxon>unclassified sequences</taxon>
        <taxon>metagenomes</taxon>
        <taxon>ecological metagenomes</taxon>
    </lineage>
</organism>
<dbReference type="InterPro" id="IPR036291">
    <property type="entry name" value="NAD(P)-bd_dom_sf"/>
</dbReference>
<dbReference type="PROSITE" id="PS00061">
    <property type="entry name" value="ADH_SHORT"/>
    <property type="match status" value="1"/>
</dbReference>
<dbReference type="FunFam" id="3.40.50.720:FF:000084">
    <property type="entry name" value="Short-chain dehydrogenase reductase"/>
    <property type="match status" value="1"/>
</dbReference>
<proteinExistence type="predicted"/>
<dbReference type="AlphaFoldDB" id="A0A6J6KBQ5"/>
<gene>
    <name evidence="1" type="ORF">UFOPK2237_00252</name>
</gene>
<name>A0A6J6KBQ5_9ZZZZ</name>
<sequence>MHGFTVDLFESRCVVVTGAARGIGRATALAFAEHGAALVLVDRDTNVLEATAREVLAAGAPSCRTLLCDLGVEQQRNDLIRSLEQESRIDILINIAGVFERTTDPSAWDGELWRRALSVNLDAVAHLSYGCVTSLTKTQGAIVNVASTRAFSAAAGAAAYTASKAAIVGLTHSLAVDLCRQGIRVNTVAPGEIATGIASADPDIVAELVGRSPMRRLGEPVEVSSVILFLASPLASFVTGATWRVDGGFMSA</sequence>
<dbReference type="PRINTS" id="PR00081">
    <property type="entry name" value="GDHRDH"/>
</dbReference>
<reference evidence="1" key="1">
    <citation type="submission" date="2020-05" db="EMBL/GenBank/DDBJ databases">
        <authorList>
            <person name="Chiriac C."/>
            <person name="Salcher M."/>
            <person name="Ghai R."/>
            <person name="Kavagutti S V."/>
        </authorList>
    </citation>
    <scope>NUCLEOTIDE SEQUENCE</scope>
</reference>
<dbReference type="CDD" id="cd05233">
    <property type="entry name" value="SDR_c"/>
    <property type="match status" value="1"/>
</dbReference>
<protein>
    <submittedName>
        <fullName evidence="1">Unannotated protein</fullName>
    </submittedName>
</protein>